<dbReference type="PROSITE" id="PS50011">
    <property type="entry name" value="PROTEIN_KINASE_DOM"/>
    <property type="match status" value="1"/>
</dbReference>
<dbReference type="SUPFAM" id="SSF56112">
    <property type="entry name" value="Protein kinase-like (PK-like)"/>
    <property type="match status" value="1"/>
</dbReference>
<dbReference type="InterPro" id="IPR001245">
    <property type="entry name" value="Ser-Thr/Tyr_kinase_cat_dom"/>
</dbReference>
<dbReference type="FunFam" id="1.10.510.10:FF:000080">
    <property type="entry name" value="Putative activated CDC42 kinase 1"/>
    <property type="match status" value="1"/>
</dbReference>
<evidence type="ECO:0000313" key="16">
    <source>
        <dbReference type="EMBL" id="PAA77089.1"/>
    </source>
</evidence>
<dbReference type="PROSITE" id="PS50002">
    <property type="entry name" value="SH3"/>
    <property type="match status" value="1"/>
</dbReference>
<dbReference type="InterPro" id="IPR017441">
    <property type="entry name" value="Protein_kinase_ATP_BS"/>
</dbReference>
<feature type="compositionally biased region" description="Low complexity" evidence="13">
    <location>
        <begin position="647"/>
        <end position="679"/>
    </location>
</feature>
<comment type="catalytic activity">
    <reaction evidence="10">
        <text>L-threonyl-[protein] + ATP = O-phospho-L-threonyl-[protein] + ADP + H(+)</text>
        <dbReference type="Rhea" id="RHEA:46608"/>
        <dbReference type="Rhea" id="RHEA-COMP:11060"/>
        <dbReference type="Rhea" id="RHEA-COMP:11605"/>
        <dbReference type="ChEBI" id="CHEBI:15378"/>
        <dbReference type="ChEBI" id="CHEBI:30013"/>
        <dbReference type="ChEBI" id="CHEBI:30616"/>
        <dbReference type="ChEBI" id="CHEBI:61977"/>
        <dbReference type="ChEBI" id="CHEBI:456216"/>
        <dbReference type="EC" id="2.7.11.1"/>
    </reaction>
</comment>
<dbReference type="InterPro" id="IPR050198">
    <property type="entry name" value="Non-receptor_tyrosine_kinases"/>
</dbReference>
<accession>A0A267FVQ4</accession>
<evidence type="ECO:0000256" key="1">
    <source>
        <dbReference type="ARBA" id="ARBA00004496"/>
    </source>
</evidence>
<keyword evidence="8 12" id="KW-0067">ATP-binding</keyword>
<dbReference type="Pfam" id="PF00018">
    <property type="entry name" value="SH3_1"/>
    <property type="match status" value="1"/>
</dbReference>
<dbReference type="GO" id="GO:0005524">
    <property type="term" value="F:ATP binding"/>
    <property type="evidence" value="ECO:0007669"/>
    <property type="project" value="UniProtKB-UniRule"/>
</dbReference>
<dbReference type="Pfam" id="PF22931">
    <property type="entry name" value="SAM_TNK"/>
    <property type="match status" value="1"/>
</dbReference>
<dbReference type="CDD" id="cd09539">
    <property type="entry name" value="SAM_TNK-like"/>
    <property type="match status" value="1"/>
</dbReference>
<dbReference type="InterPro" id="IPR020635">
    <property type="entry name" value="Tyr_kinase_cat_dom"/>
</dbReference>
<evidence type="ECO:0000256" key="8">
    <source>
        <dbReference type="ARBA" id="ARBA00022840"/>
    </source>
</evidence>
<dbReference type="GO" id="GO:0004715">
    <property type="term" value="F:non-membrane spanning protein tyrosine kinase activity"/>
    <property type="evidence" value="ECO:0007669"/>
    <property type="project" value="UniProtKB-EC"/>
</dbReference>
<feature type="region of interest" description="Disordered" evidence="13">
    <location>
        <begin position="716"/>
        <end position="743"/>
    </location>
</feature>
<dbReference type="PROSITE" id="PS00107">
    <property type="entry name" value="PROTEIN_KINASE_ATP"/>
    <property type="match status" value="1"/>
</dbReference>
<dbReference type="InterPro" id="IPR001452">
    <property type="entry name" value="SH3_domain"/>
</dbReference>
<evidence type="ECO:0000256" key="6">
    <source>
        <dbReference type="ARBA" id="ARBA00022741"/>
    </source>
</evidence>
<feature type="non-terminal residue" evidence="16">
    <location>
        <position position="1"/>
    </location>
</feature>
<feature type="region of interest" description="Disordered" evidence="13">
    <location>
        <begin position="543"/>
        <end position="562"/>
    </location>
</feature>
<evidence type="ECO:0000256" key="3">
    <source>
        <dbReference type="ARBA" id="ARBA00022443"/>
    </source>
</evidence>
<feature type="domain" description="SH3" evidence="14">
    <location>
        <begin position="469"/>
        <end position="529"/>
    </location>
</feature>
<dbReference type="Gene3D" id="3.30.200.20">
    <property type="entry name" value="Phosphorylase Kinase, domain 1"/>
    <property type="match status" value="1"/>
</dbReference>
<feature type="compositionally biased region" description="Pro residues" evidence="13">
    <location>
        <begin position="730"/>
        <end position="742"/>
    </location>
</feature>
<keyword evidence="6 12" id="KW-0547">Nucleotide-binding</keyword>
<evidence type="ECO:0000256" key="12">
    <source>
        <dbReference type="PROSITE-ProRule" id="PRU10141"/>
    </source>
</evidence>
<dbReference type="InterPro" id="IPR000719">
    <property type="entry name" value="Prot_kinase_dom"/>
</dbReference>
<name>A0A267FVQ4_9PLAT</name>
<comment type="subcellular location">
    <subcellularLocation>
        <location evidence="1">Cytoplasm</location>
    </subcellularLocation>
</comment>
<dbReference type="EMBL" id="NIVC01000765">
    <property type="protein sequence ID" value="PAA77089.1"/>
    <property type="molecule type" value="Genomic_DNA"/>
</dbReference>
<evidence type="ECO:0000256" key="4">
    <source>
        <dbReference type="ARBA" id="ARBA00022490"/>
    </source>
</evidence>
<dbReference type="Gene3D" id="4.10.680.10">
    <property type="entry name" value="Cdc42-like binding domain"/>
    <property type="match status" value="1"/>
</dbReference>
<dbReference type="Pfam" id="PF09027">
    <property type="entry name" value="GTPase_binding"/>
    <property type="match status" value="1"/>
</dbReference>
<keyword evidence="7" id="KW-0418">Kinase</keyword>
<keyword evidence="5" id="KW-0808">Transferase</keyword>
<evidence type="ECO:0000256" key="9">
    <source>
        <dbReference type="ARBA" id="ARBA00023137"/>
    </source>
</evidence>
<evidence type="ECO:0000256" key="5">
    <source>
        <dbReference type="ARBA" id="ARBA00022679"/>
    </source>
</evidence>
<feature type="region of interest" description="Disordered" evidence="13">
    <location>
        <begin position="1"/>
        <end position="50"/>
    </location>
</feature>
<feature type="binding site" evidence="12">
    <location>
        <position position="239"/>
    </location>
    <ligand>
        <name>ATP</name>
        <dbReference type="ChEBI" id="CHEBI:30616"/>
    </ligand>
</feature>
<feature type="domain" description="Protein kinase" evidence="15">
    <location>
        <begin position="207"/>
        <end position="466"/>
    </location>
</feature>
<evidence type="ECO:0000313" key="17">
    <source>
        <dbReference type="Proteomes" id="UP000215902"/>
    </source>
</evidence>
<evidence type="ECO:0000256" key="13">
    <source>
        <dbReference type="SAM" id="MobiDB-lite"/>
    </source>
</evidence>
<dbReference type="InterPro" id="IPR055175">
    <property type="entry name" value="ACK/TNK-like_SAM"/>
</dbReference>
<feature type="region of interest" description="Disordered" evidence="13">
    <location>
        <begin position="759"/>
        <end position="793"/>
    </location>
</feature>
<dbReference type="SMART" id="SM00219">
    <property type="entry name" value="TyrKc"/>
    <property type="match status" value="1"/>
</dbReference>
<sequence>ATAASPTGDTAAAAVPNSSPSSVRQRRSPQHRSSQQRPASAVVSATSRHGGPDDEAWLARLLAEVDLTAFHRRIREDLQVTKLRHFDFVKSDDLERLGLSRPSARRLLDAVKRWRHAAKKQKQQQQQGLIDRLRLSSKALPSQPAAAAPAAAVEAPANLELLLPSAAAVSAPAPAGGAAGGAAGLAPMAPALSSGEQLMCLISSKSVYTYSKLGSGQFADVMKGDWVTPSGVKLPVAVKILRDPKSGANTALEDFVKEVNSMHSLSHPNLIRLYGACLSSPLMIVTELAPLGCLLNRLRDEGSAGFSLIELCNYADQVVSGMAYLESRRCVHRDLACRNLLLASRALVKIGDFGLMRLLPANHECYTMGEQSTVPFAWCAPESLRHLRFSHASDVFMLGVTLWEFFTFGEHPWVGYTGAQILEKVTNEERLSKPNCCPGQIYRLMLACWQLDPKSRPTFAALKAALAQAKPIEVLATRRFDEADRLGCEEGDKILVLDGRPENFWWHGQNQRTSEVGWFPRALASTGKPLDPRDISRPIKNSFIHTGHGGMNQDTWGQPGHIDDVYLRNPMDPEDLSRPGCSVQQSEFLPPTGLGPADAAKSQQQQARSSKSSYHRLVEDDAKPVSKPTATSKSSSGIALASPAQQRRSIPSSAASSANSHSRRASSASSATVSAPAEALNSATPSLISFDDNYEWLQPMATKQAAAAESPDRCSLLDLPISGNDEAGAPPAPRLPAQPPVGSPIEPLIAQLRLYQNVPLASQPQPPPPPPPLQQQQQQLYQPPPQASSSTTNELLASLRSLVPGAAAAECLAALMRHSGDLQAASRRLKIDQLLRLGLADAAECERQLELNGWIVEEAGAALVDACCVGGAGGAS</sequence>
<dbReference type="PRINTS" id="PR00109">
    <property type="entry name" value="TYRKINASE"/>
</dbReference>
<dbReference type="FunFam" id="4.10.680.10:FF:000001">
    <property type="entry name" value="activated CDC42 kinase 1 isoform X1"/>
    <property type="match status" value="1"/>
</dbReference>
<keyword evidence="3 11" id="KW-0728">SH3 domain</keyword>
<dbReference type="InterPro" id="IPR008266">
    <property type="entry name" value="Tyr_kinase_AS"/>
</dbReference>
<gene>
    <name evidence="16" type="ORF">BOX15_Mlig016269g4</name>
</gene>
<organism evidence="16 17">
    <name type="scientific">Macrostomum lignano</name>
    <dbReference type="NCBI Taxonomy" id="282301"/>
    <lineage>
        <taxon>Eukaryota</taxon>
        <taxon>Metazoa</taxon>
        <taxon>Spiralia</taxon>
        <taxon>Lophotrochozoa</taxon>
        <taxon>Platyhelminthes</taxon>
        <taxon>Rhabditophora</taxon>
        <taxon>Macrostomorpha</taxon>
        <taxon>Macrostomida</taxon>
        <taxon>Macrostomidae</taxon>
        <taxon>Macrostomum</taxon>
    </lineage>
</organism>
<feature type="compositionally biased region" description="Pro residues" evidence="13">
    <location>
        <begin position="764"/>
        <end position="773"/>
    </location>
</feature>
<dbReference type="GO" id="GO:0005737">
    <property type="term" value="C:cytoplasm"/>
    <property type="evidence" value="ECO:0007669"/>
    <property type="project" value="UniProtKB-SubCell"/>
</dbReference>
<dbReference type="InterPro" id="IPR049587">
    <property type="entry name" value="TNK-like_SAM"/>
</dbReference>
<evidence type="ECO:0000259" key="14">
    <source>
        <dbReference type="PROSITE" id="PS50002"/>
    </source>
</evidence>
<dbReference type="PROSITE" id="PS00109">
    <property type="entry name" value="PROTEIN_KINASE_TYR"/>
    <property type="match status" value="1"/>
</dbReference>
<keyword evidence="9" id="KW-0829">Tyrosine-protein kinase</keyword>
<dbReference type="AlphaFoldDB" id="A0A267FVQ4"/>
<protein>
    <recommendedName>
        <fullName evidence="2">non-specific protein-tyrosine kinase</fullName>
        <ecNumber evidence="2">2.7.10.2</ecNumber>
    </recommendedName>
</protein>
<feature type="region of interest" description="Disordered" evidence="13">
    <location>
        <begin position="567"/>
        <end position="679"/>
    </location>
</feature>
<reference evidence="16 17" key="1">
    <citation type="submission" date="2017-06" db="EMBL/GenBank/DDBJ databases">
        <title>A platform for efficient transgenesis in Macrostomum lignano, a flatworm model organism for stem cell research.</title>
        <authorList>
            <person name="Berezikov E."/>
        </authorList>
    </citation>
    <scope>NUCLEOTIDE SEQUENCE [LARGE SCALE GENOMIC DNA]</scope>
    <source>
        <strain evidence="16">DV1</strain>
        <tissue evidence="16">Whole organism</tissue>
    </source>
</reference>
<dbReference type="SUPFAM" id="SSF50044">
    <property type="entry name" value="SH3-domain"/>
    <property type="match status" value="1"/>
</dbReference>
<proteinExistence type="predicted"/>
<feature type="compositionally biased region" description="Low complexity" evidence="13">
    <location>
        <begin position="597"/>
        <end position="612"/>
    </location>
</feature>
<evidence type="ECO:0000256" key="10">
    <source>
        <dbReference type="ARBA" id="ARBA00047899"/>
    </source>
</evidence>
<keyword evidence="17" id="KW-1185">Reference proteome</keyword>
<dbReference type="STRING" id="282301.A0A267FVQ4"/>
<evidence type="ECO:0000256" key="2">
    <source>
        <dbReference type="ARBA" id="ARBA00011903"/>
    </source>
</evidence>
<dbReference type="InterPro" id="IPR037085">
    <property type="entry name" value="Cdc42-bd-like_dom_sf"/>
</dbReference>
<dbReference type="OrthoDB" id="635774at2759"/>
<dbReference type="Pfam" id="PF07714">
    <property type="entry name" value="PK_Tyr_Ser-Thr"/>
    <property type="match status" value="1"/>
</dbReference>
<dbReference type="InterPro" id="IPR011009">
    <property type="entry name" value="Kinase-like_dom_sf"/>
</dbReference>
<feature type="compositionally biased region" description="Low complexity" evidence="13">
    <location>
        <begin position="31"/>
        <end position="40"/>
    </location>
</feature>
<dbReference type="GO" id="GO:0004674">
    <property type="term" value="F:protein serine/threonine kinase activity"/>
    <property type="evidence" value="ECO:0007669"/>
    <property type="project" value="UniProtKB-EC"/>
</dbReference>
<dbReference type="EC" id="2.7.10.2" evidence="2"/>
<dbReference type="Proteomes" id="UP000215902">
    <property type="component" value="Unassembled WGS sequence"/>
</dbReference>
<dbReference type="Gene3D" id="1.10.510.10">
    <property type="entry name" value="Transferase(Phosphotransferase) domain 1"/>
    <property type="match status" value="1"/>
</dbReference>
<dbReference type="PANTHER" id="PTHR24418">
    <property type="entry name" value="TYROSINE-PROTEIN KINASE"/>
    <property type="match status" value="1"/>
</dbReference>
<dbReference type="InterPro" id="IPR036028">
    <property type="entry name" value="SH3-like_dom_sf"/>
</dbReference>
<keyword evidence="4" id="KW-0963">Cytoplasm</keyword>
<comment type="caution">
    <text evidence="16">The sequence shown here is derived from an EMBL/GenBank/DDBJ whole genome shotgun (WGS) entry which is preliminary data.</text>
</comment>
<dbReference type="InterPro" id="IPR015116">
    <property type="entry name" value="Cdc42-bd-like"/>
</dbReference>
<evidence type="ECO:0000256" key="11">
    <source>
        <dbReference type="PROSITE-ProRule" id="PRU00192"/>
    </source>
</evidence>
<evidence type="ECO:0000259" key="15">
    <source>
        <dbReference type="PROSITE" id="PS50011"/>
    </source>
</evidence>
<feature type="compositionally biased region" description="Low complexity" evidence="13">
    <location>
        <begin position="1"/>
        <end position="23"/>
    </location>
</feature>
<evidence type="ECO:0000256" key="7">
    <source>
        <dbReference type="ARBA" id="ARBA00022777"/>
    </source>
</evidence>
<feature type="compositionally biased region" description="Polar residues" evidence="13">
    <location>
        <begin position="628"/>
        <end position="637"/>
    </location>
</feature>